<dbReference type="Proteomes" id="UP000295620">
    <property type="component" value="Unassembled WGS sequence"/>
</dbReference>
<dbReference type="RefSeq" id="WP_243732434.1">
    <property type="nucleotide sequence ID" value="NZ_SNYC01000003.1"/>
</dbReference>
<keyword evidence="12" id="KW-1185">Reference proteome</keyword>
<evidence type="ECO:0000259" key="9">
    <source>
        <dbReference type="PROSITE" id="PS50122"/>
    </source>
</evidence>
<dbReference type="EMBL" id="SNYC01000003">
    <property type="protein sequence ID" value="TDQ11815.1"/>
    <property type="molecule type" value="Genomic_DNA"/>
</dbReference>
<dbReference type="InterPro" id="IPR035909">
    <property type="entry name" value="CheB_C"/>
</dbReference>
<evidence type="ECO:0000256" key="2">
    <source>
        <dbReference type="ARBA" id="ARBA00012534"/>
    </source>
</evidence>
<dbReference type="Pfam" id="PF01739">
    <property type="entry name" value="CheR"/>
    <property type="match status" value="1"/>
</dbReference>
<feature type="coiled-coil region" evidence="7">
    <location>
        <begin position="672"/>
        <end position="762"/>
    </location>
</feature>
<evidence type="ECO:0000256" key="8">
    <source>
        <dbReference type="SAM" id="MobiDB-lite"/>
    </source>
</evidence>
<dbReference type="EC" id="2.1.1.80" evidence="2"/>
<evidence type="ECO:0000256" key="7">
    <source>
        <dbReference type="SAM" id="Coils"/>
    </source>
</evidence>
<evidence type="ECO:0000259" key="10">
    <source>
        <dbReference type="PROSITE" id="PS50123"/>
    </source>
</evidence>
<evidence type="ECO:0000256" key="1">
    <source>
        <dbReference type="ARBA" id="ARBA00001541"/>
    </source>
</evidence>
<reference evidence="11 12" key="1">
    <citation type="submission" date="2019-03" db="EMBL/GenBank/DDBJ databases">
        <title>Genomic Encyclopedia of Archaeal and Bacterial Type Strains, Phase II (KMG-II): from individual species to whole genera.</title>
        <authorList>
            <person name="Goeker M."/>
        </authorList>
    </citation>
    <scope>NUCLEOTIDE SEQUENCE [LARGE SCALE GENOMIC DNA]</scope>
    <source>
        <strain evidence="11 12">DSM 19035</strain>
    </source>
</reference>
<dbReference type="Gene3D" id="3.40.50.180">
    <property type="entry name" value="Methylesterase CheB, C-terminal domain"/>
    <property type="match status" value="1"/>
</dbReference>
<dbReference type="SUPFAM" id="SSF55785">
    <property type="entry name" value="PYP-like sensor domain (PAS domain)"/>
    <property type="match status" value="2"/>
</dbReference>
<dbReference type="InterPro" id="IPR036804">
    <property type="entry name" value="CheR_N_sf"/>
</dbReference>
<dbReference type="InterPro" id="IPR022642">
    <property type="entry name" value="CheR_C"/>
</dbReference>
<dbReference type="Gene3D" id="1.10.155.10">
    <property type="entry name" value="Chemotaxis receptor methyltransferase CheR, N-terminal domain"/>
    <property type="match status" value="1"/>
</dbReference>
<dbReference type="Pfam" id="PF13596">
    <property type="entry name" value="PAS_10"/>
    <property type="match status" value="1"/>
</dbReference>
<evidence type="ECO:0000256" key="5">
    <source>
        <dbReference type="ARBA" id="ARBA00022691"/>
    </source>
</evidence>
<feature type="domain" description="CheR-type methyltransferase" evidence="10">
    <location>
        <begin position="240"/>
        <end position="482"/>
    </location>
</feature>
<gene>
    <name evidence="11" type="ORF">ATK78_0944</name>
</gene>
<keyword evidence="7" id="KW-0175">Coiled coil</keyword>
<dbReference type="Pfam" id="PF03705">
    <property type="entry name" value="CheR_N"/>
    <property type="match status" value="1"/>
</dbReference>
<dbReference type="Gene3D" id="3.40.50.150">
    <property type="entry name" value="Vaccinia Virus protein VP39"/>
    <property type="match status" value="1"/>
</dbReference>
<dbReference type="GO" id="GO:0005737">
    <property type="term" value="C:cytoplasm"/>
    <property type="evidence" value="ECO:0007669"/>
    <property type="project" value="InterPro"/>
</dbReference>
<proteinExistence type="predicted"/>
<dbReference type="InterPro" id="IPR000673">
    <property type="entry name" value="Sig_transdc_resp-reg_Me-estase"/>
</dbReference>
<dbReference type="PROSITE" id="PS50122">
    <property type="entry name" value="CHEB"/>
    <property type="match status" value="1"/>
</dbReference>
<sequence length="993" mass="114012">MAKKARGKQETIHTNEEDLSQLMVQREGKSNQANFFPIIAMGGSAGSFGAFEKFFLHMPANSGFAFVIIMHLDPTHNMDVSGLLQSSTSMPIIEAKDGMVIAPDHVYVIPPNRDMGIHNGKLLLFNASRAKGAHMSIDYFLQSLAEDQWNYAVGIIFSGMGADGETGVRMVKEKLGLAIVQSPETAEYSSMPLTSIKTGMVDYVLAPEEMPAKLMQYLNHPAIREAETEEMVLERNNSTHLQKILMLLRSQTGHDFTLYKKNTINRRVERRIAFHQLPDYVHYVNYLRENPHEIDILFNELLIGVTKFFRDREAFDLLKDQLYSKLIKKGIDEPIRIWIAGCSTGEEAYSIAIIISEYLATLAMKQVPKVQIFATDLDPNAIEHARVGFYFANIVSEVSLERLDKFFLKRNNGYIVKKEIREMIVFAQHNLIKDAPFTRLDLLCCRNVMIYLTADLQKKLLPVFHYSLVNQGFLFLGPAESVGVYNEAFTVIDSKWKIYRRKEGIAGVGKMIDFPFNITNPFNKTVKEIPVKQLAKSYLTEYFHKILLENYTPASLLINEKGEILYINGKMDRYLQLHSGEAVMNVHKMAREELKYAIGNAIYQAAIQKRTIEFNDLKINENGKISLIDFSVEYLNDIQLQGLFILSFKDKGLMKKRAGSAGKIKSTQVGAVDELEKELSYTKQQLNTTIEQMETSLEELKSTNEELQSTNEELQSTNEEALTTKEEMQSLNEELMTINLQYQNKAEELTRLNNDMKNLLDNTEIGTIFLDNELNILRFTPQVTRLFNVIPSDIGRSITHIVSNFDYPSIENAILEVIENLNGKELEIKTRKHDWYNLRIMPYRTLDNFINGAVLTFTKITPVKALENKLSTMMVYTQNHVNSLADAAVLLDYDRKVLVVNELFLKMFNFREFEIKEQFFMEVVHNKWNTTKLDALLHVNSELTELYLQHEFPGMGIKKMIVYVQCISENKLNKDTVMIITFKFQEREQEKEQ</sequence>
<accession>A0A4R6T0D4</accession>
<dbReference type="InterPro" id="IPR000780">
    <property type="entry name" value="CheR_MeTrfase"/>
</dbReference>
<dbReference type="PROSITE" id="PS50123">
    <property type="entry name" value="CHER"/>
    <property type="match status" value="1"/>
</dbReference>
<dbReference type="PRINTS" id="PR00996">
    <property type="entry name" value="CHERMTFRASE"/>
</dbReference>
<dbReference type="SMART" id="SM00138">
    <property type="entry name" value="MeTrc"/>
    <property type="match status" value="1"/>
</dbReference>
<evidence type="ECO:0000256" key="4">
    <source>
        <dbReference type="ARBA" id="ARBA00022679"/>
    </source>
</evidence>
<dbReference type="GO" id="GO:0008983">
    <property type="term" value="F:protein-glutamate O-methyltransferase activity"/>
    <property type="evidence" value="ECO:0007669"/>
    <property type="project" value="UniProtKB-EC"/>
</dbReference>
<evidence type="ECO:0000313" key="12">
    <source>
        <dbReference type="Proteomes" id="UP000295620"/>
    </source>
</evidence>
<dbReference type="CDD" id="cd00130">
    <property type="entry name" value="PAS"/>
    <property type="match status" value="1"/>
</dbReference>
<comment type="caution">
    <text evidence="11">The sequence shown here is derived from an EMBL/GenBank/DDBJ whole genome shotgun (WGS) entry which is preliminary data.</text>
</comment>
<dbReference type="Pfam" id="PF01339">
    <property type="entry name" value="CheB_methylest"/>
    <property type="match status" value="1"/>
</dbReference>
<evidence type="ECO:0000256" key="3">
    <source>
        <dbReference type="ARBA" id="ARBA00022603"/>
    </source>
</evidence>
<feature type="domain" description="CheB-type methylesterase" evidence="9">
    <location>
        <begin position="38"/>
        <end position="221"/>
    </location>
</feature>
<dbReference type="GO" id="GO:0000156">
    <property type="term" value="F:phosphorelay response regulator activity"/>
    <property type="evidence" value="ECO:0007669"/>
    <property type="project" value="InterPro"/>
</dbReference>
<protein>
    <recommendedName>
        <fullName evidence="2">protein-glutamate O-methyltransferase</fullName>
        <ecNumber evidence="2">2.1.1.80</ecNumber>
    </recommendedName>
</protein>
<dbReference type="SUPFAM" id="SSF53335">
    <property type="entry name" value="S-adenosyl-L-methionine-dependent methyltransferases"/>
    <property type="match status" value="1"/>
</dbReference>
<keyword evidence="3" id="KW-0489">Methyltransferase</keyword>
<keyword evidence="5" id="KW-0949">S-adenosyl-L-methionine</keyword>
<dbReference type="GO" id="GO:0032259">
    <property type="term" value="P:methylation"/>
    <property type="evidence" value="ECO:0007669"/>
    <property type="project" value="UniProtKB-KW"/>
</dbReference>
<dbReference type="GO" id="GO:0006935">
    <property type="term" value="P:chemotaxis"/>
    <property type="evidence" value="ECO:0007669"/>
    <property type="project" value="UniProtKB-UniRule"/>
</dbReference>
<feature type="compositionally biased region" description="Basic and acidic residues" evidence="8">
    <location>
        <begin position="7"/>
        <end position="16"/>
    </location>
</feature>
<keyword evidence="6" id="KW-0378">Hydrolase</keyword>
<dbReference type="SUPFAM" id="SSF52738">
    <property type="entry name" value="Methylesterase CheB, C-terminal domain"/>
    <property type="match status" value="1"/>
</dbReference>
<dbReference type="CDD" id="cd16434">
    <property type="entry name" value="CheB-CheR_fusion"/>
    <property type="match status" value="1"/>
</dbReference>
<dbReference type="InterPro" id="IPR022641">
    <property type="entry name" value="CheR_N"/>
</dbReference>
<evidence type="ECO:0000313" key="11">
    <source>
        <dbReference type="EMBL" id="TDQ11815.1"/>
    </source>
</evidence>
<comment type="catalytic activity">
    <reaction evidence="1">
        <text>L-glutamyl-[protein] + S-adenosyl-L-methionine = [protein]-L-glutamate 5-O-methyl ester + S-adenosyl-L-homocysteine</text>
        <dbReference type="Rhea" id="RHEA:24452"/>
        <dbReference type="Rhea" id="RHEA-COMP:10208"/>
        <dbReference type="Rhea" id="RHEA-COMP:10311"/>
        <dbReference type="ChEBI" id="CHEBI:29973"/>
        <dbReference type="ChEBI" id="CHEBI:57856"/>
        <dbReference type="ChEBI" id="CHEBI:59789"/>
        <dbReference type="ChEBI" id="CHEBI:82795"/>
        <dbReference type="EC" id="2.1.1.80"/>
    </reaction>
</comment>
<dbReference type="PANTHER" id="PTHR24422:SF27">
    <property type="entry name" value="PROTEIN-GLUTAMATE O-METHYLTRANSFERASE"/>
    <property type="match status" value="1"/>
</dbReference>
<name>A0A4R6T0D4_9SPHI</name>
<dbReference type="Gene3D" id="3.30.450.20">
    <property type="entry name" value="PAS domain"/>
    <property type="match status" value="1"/>
</dbReference>
<feature type="active site" evidence="6">
    <location>
        <position position="44"/>
    </location>
</feature>
<evidence type="ECO:0000256" key="6">
    <source>
        <dbReference type="PROSITE-ProRule" id="PRU00050"/>
    </source>
</evidence>
<feature type="region of interest" description="Disordered" evidence="8">
    <location>
        <begin position="1"/>
        <end position="20"/>
    </location>
</feature>
<dbReference type="InterPro" id="IPR035965">
    <property type="entry name" value="PAS-like_dom_sf"/>
</dbReference>
<dbReference type="SMART" id="SM00091">
    <property type="entry name" value="PAS"/>
    <property type="match status" value="3"/>
</dbReference>
<feature type="active site" evidence="6">
    <location>
        <position position="71"/>
    </location>
</feature>
<keyword evidence="6" id="KW-0145">Chemotaxis</keyword>
<feature type="active site" evidence="6">
    <location>
        <position position="163"/>
    </location>
</feature>
<dbReference type="GO" id="GO:0008984">
    <property type="term" value="F:protein-glutamate methylesterase activity"/>
    <property type="evidence" value="ECO:0007669"/>
    <property type="project" value="InterPro"/>
</dbReference>
<dbReference type="InterPro" id="IPR029063">
    <property type="entry name" value="SAM-dependent_MTases_sf"/>
</dbReference>
<dbReference type="SUPFAM" id="SSF47757">
    <property type="entry name" value="Chemotaxis receptor methyltransferase CheR, N-terminal domain"/>
    <property type="match status" value="1"/>
</dbReference>
<organism evidence="11 12">
    <name type="scientific">Pedobacter metabolipauper</name>
    <dbReference type="NCBI Taxonomy" id="425513"/>
    <lineage>
        <taxon>Bacteria</taxon>
        <taxon>Pseudomonadati</taxon>
        <taxon>Bacteroidota</taxon>
        <taxon>Sphingobacteriia</taxon>
        <taxon>Sphingobacteriales</taxon>
        <taxon>Sphingobacteriaceae</taxon>
        <taxon>Pedobacter</taxon>
    </lineage>
</organism>
<keyword evidence="4" id="KW-0808">Transferase</keyword>
<dbReference type="AlphaFoldDB" id="A0A4R6T0D4"/>
<dbReference type="InterPro" id="IPR000014">
    <property type="entry name" value="PAS"/>
</dbReference>
<dbReference type="InterPro" id="IPR050903">
    <property type="entry name" value="Bact_Chemotaxis_MeTrfase"/>
</dbReference>
<dbReference type="PANTHER" id="PTHR24422">
    <property type="entry name" value="CHEMOTAXIS PROTEIN METHYLTRANSFERASE"/>
    <property type="match status" value="1"/>
</dbReference>